<dbReference type="GO" id="GO:0034553">
    <property type="term" value="P:mitochondrial respiratory chain complex II assembly"/>
    <property type="evidence" value="ECO:0007669"/>
    <property type="project" value="InterPro"/>
</dbReference>
<evidence type="ECO:0000313" key="5">
    <source>
        <dbReference type="Proteomes" id="UP000765507"/>
    </source>
</evidence>
<protein>
    <submittedName>
        <fullName evidence="4">Succinate dehydrogenase complex assembly factor 1</fullName>
    </submittedName>
</protein>
<sequence length="98" mass="10923">MARHSKLQKQVLSLYRQFLQAGKEKPGFLPRIQAEFRKNASIPGWTLCTSSISSAAARGSWSSSETFTPNGWAPSSKPRRKSGDPCWLAQAAFSYWDS</sequence>
<evidence type="ECO:0000313" key="4">
    <source>
        <dbReference type="EMBL" id="KAG6928226.1"/>
    </source>
</evidence>
<keyword evidence="2" id="KW-0496">Mitochondrion</keyword>
<dbReference type="EMBL" id="JAHGAV010000225">
    <property type="protein sequence ID" value="KAG6928226.1"/>
    <property type="molecule type" value="Genomic_DNA"/>
</dbReference>
<organism evidence="4 5">
    <name type="scientific">Chelydra serpentina</name>
    <name type="common">Snapping turtle</name>
    <name type="synonym">Testudo serpentina</name>
    <dbReference type="NCBI Taxonomy" id="8475"/>
    <lineage>
        <taxon>Eukaryota</taxon>
        <taxon>Metazoa</taxon>
        <taxon>Chordata</taxon>
        <taxon>Craniata</taxon>
        <taxon>Vertebrata</taxon>
        <taxon>Euteleostomi</taxon>
        <taxon>Archelosauria</taxon>
        <taxon>Testudinata</taxon>
        <taxon>Testudines</taxon>
        <taxon>Cryptodira</taxon>
        <taxon>Durocryptodira</taxon>
        <taxon>Americhelydia</taxon>
        <taxon>Chelydroidea</taxon>
        <taxon>Chelydridae</taxon>
        <taxon>Chelydra</taxon>
    </lineage>
</organism>
<evidence type="ECO:0000256" key="2">
    <source>
        <dbReference type="ARBA" id="ARBA00023128"/>
    </source>
</evidence>
<name>A0A8T1SGP7_CHESE</name>
<dbReference type="CDD" id="cd20268">
    <property type="entry name" value="Complex1_LYR_SDHAF1_LYRM8"/>
    <property type="match status" value="1"/>
</dbReference>
<proteinExistence type="predicted"/>
<reference evidence="4 5" key="1">
    <citation type="journal article" date="2020" name="G3 (Bethesda)">
        <title>Draft Genome of the Common Snapping Turtle, Chelydra serpentina, a Model for Phenotypic Plasticity in Reptiles.</title>
        <authorList>
            <person name="Das D."/>
            <person name="Singh S.K."/>
            <person name="Bierstedt J."/>
            <person name="Erickson A."/>
            <person name="Galli G.L.J."/>
            <person name="Crossley D.A. 2nd"/>
            <person name="Rhen T."/>
        </authorList>
    </citation>
    <scope>NUCLEOTIDE SEQUENCE [LARGE SCALE GENOMIC DNA]</scope>
    <source>
        <strain evidence="4">KW</strain>
    </source>
</reference>
<comment type="caution">
    <text evidence="4">The sequence shown here is derived from an EMBL/GenBank/DDBJ whole genome shotgun (WGS) entry which is preliminary data.</text>
</comment>
<dbReference type="AlphaFoldDB" id="A0A8T1SGP7"/>
<dbReference type="InterPro" id="IPR045295">
    <property type="entry name" value="Complex1_LYR_SDHAF1_LYRM8"/>
</dbReference>
<gene>
    <name evidence="4" type="primary">SDHAF1</name>
    <name evidence="4" type="ORF">G0U57_008505</name>
</gene>
<dbReference type="PANTHER" id="PTHR47046:SF1">
    <property type="entry name" value="SUCCINATE DEHYDROGENASE ASSEMBLY FACTOR 1, MITOCHONDRIAL"/>
    <property type="match status" value="1"/>
</dbReference>
<accession>A0A8T1SGP7</accession>
<evidence type="ECO:0000256" key="3">
    <source>
        <dbReference type="SAM" id="MobiDB-lite"/>
    </source>
</evidence>
<feature type="region of interest" description="Disordered" evidence="3">
    <location>
        <begin position="58"/>
        <end position="84"/>
    </location>
</feature>
<evidence type="ECO:0000256" key="1">
    <source>
        <dbReference type="ARBA" id="ARBA00004173"/>
    </source>
</evidence>
<dbReference type="Proteomes" id="UP000765507">
    <property type="component" value="Unassembled WGS sequence"/>
</dbReference>
<comment type="subcellular location">
    <subcellularLocation>
        <location evidence="1">Mitochondrion</location>
    </subcellularLocation>
</comment>
<dbReference type="PANTHER" id="PTHR47046">
    <property type="entry name" value="SUCCINATE DEHYDROGENASE ASSEMBLY FACTOR 1, MITOCHONDRIAL"/>
    <property type="match status" value="1"/>
</dbReference>
<dbReference type="OrthoDB" id="273010at2759"/>
<keyword evidence="5" id="KW-1185">Reference proteome</keyword>
<dbReference type="InterPro" id="IPR052687">
    <property type="entry name" value="SDHAF1"/>
</dbReference>
<dbReference type="GO" id="GO:0005739">
    <property type="term" value="C:mitochondrion"/>
    <property type="evidence" value="ECO:0007669"/>
    <property type="project" value="UniProtKB-SubCell"/>
</dbReference>